<evidence type="ECO:0000313" key="6">
    <source>
        <dbReference type="EMBL" id="MDG3005755.1"/>
    </source>
</evidence>
<name>A0ABT6FEF5_9BACT</name>
<gene>
    <name evidence="6" type="ORF">PZE19_18360</name>
</gene>
<evidence type="ECO:0000313" key="7">
    <source>
        <dbReference type="Proteomes" id="UP001216907"/>
    </source>
</evidence>
<sequence length="73" mass="7977">MPSNAPVNAPGPFYVDENCIDCDLCHETAPGLFARNEDEGRSVVVRPPADDAELELYREAAEACPVEAIREDD</sequence>
<dbReference type="SUPFAM" id="SSF54862">
    <property type="entry name" value="4Fe-4S ferredoxins"/>
    <property type="match status" value="1"/>
</dbReference>
<evidence type="ECO:0000256" key="4">
    <source>
        <dbReference type="ARBA" id="ARBA00023004"/>
    </source>
</evidence>
<dbReference type="Proteomes" id="UP001216907">
    <property type="component" value="Unassembled WGS sequence"/>
</dbReference>
<evidence type="ECO:0000256" key="1">
    <source>
        <dbReference type="ARBA" id="ARBA00022448"/>
    </source>
</evidence>
<evidence type="ECO:0000256" key="5">
    <source>
        <dbReference type="ARBA" id="ARBA00023014"/>
    </source>
</evidence>
<keyword evidence="3" id="KW-0249">Electron transport</keyword>
<keyword evidence="5" id="KW-0411">Iron-sulfur</keyword>
<dbReference type="InterPro" id="IPR051269">
    <property type="entry name" value="Fe-S_cluster_ET"/>
</dbReference>
<dbReference type="PANTHER" id="PTHR36923:SF3">
    <property type="entry name" value="FERREDOXIN"/>
    <property type="match status" value="1"/>
</dbReference>
<dbReference type="PANTHER" id="PTHR36923">
    <property type="entry name" value="FERREDOXIN"/>
    <property type="match status" value="1"/>
</dbReference>
<proteinExistence type="predicted"/>
<keyword evidence="1" id="KW-0813">Transport</keyword>
<keyword evidence="4" id="KW-0408">Iron</keyword>
<keyword evidence="2" id="KW-0479">Metal-binding</keyword>
<evidence type="ECO:0000256" key="2">
    <source>
        <dbReference type="ARBA" id="ARBA00022723"/>
    </source>
</evidence>
<reference evidence="6 7" key="1">
    <citation type="submission" date="2023-03" db="EMBL/GenBank/DDBJ databases">
        <title>Paludisphaera mucosa sp. nov. a novel planctomycete from northern fen.</title>
        <authorList>
            <person name="Ivanova A."/>
        </authorList>
    </citation>
    <scope>NUCLEOTIDE SEQUENCE [LARGE SCALE GENOMIC DNA]</scope>
    <source>
        <strain evidence="6 7">Pla2</strain>
    </source>
</reference>
<organism evidence="6 7">
    <name type="scientific">Paludisphaera mucosa</name>
    <dbReference type="NCBI Taxonomy" id="3030827"/>
    <lineage>
        <taxon>Bacteria</taxon>
        <taxon>Pseudomonadati</taxon>
        <taxon>Planctomycetota</taxon>
        <taxon>Planctomycetia</taxon>
        <taxon>Isosphaerales</taxon>
        <taxon>Isosphaeraceae</taxon>
        <taxon>Paludisphaera</taxon>
    </lineage>
</organism>
<accession>A0ABT6FEF5</accession>
<evidence type="ECO:0000256" key="3">
    <source>
        <dbReference type="ARBA" id="ARBA00022982"/>
    </source>
</evidence>
<comment type="caution">
    <text evidence="6">The sequence shown here is derived from an EMBL/GenBank/DDBJ whole genome shotgun (WGS) entry which is preliminary data.</text>
</comment>
<keyword evidence="7" id="KW-1185">Reference proteome</keyword>
<dbReference type="RefSeq" id="WP_277862085.1">
    <property type="nucleotide sequence ID" value="NZ_JARRAG010000002.1"/>
</dbReference>
<dbReference type="Pfam" id="PF13370">
    <property type="entry name" value="Fer4_13"/>
    <property type="match status" value="1"/>
</dbReference>
<protein>
    <submittedName>
        <fullName evidence="6">Ferredoxin</fullName>
    </submittedName>
</protein>
<dbReference type="EMBL" id="JARRAG010000002">
    <property type="protein sequence ID" value="MDG3005755.1"/>
    <property type="molecule type" value="Genomic_DNA"/>
</dbReference>
<dbReference type="Gene3D" id="3.30.70.20">
    <property type="match status" value="1"/>
</dbReference>